<proteinExistence type="inferred from homology"/>
<dbReference type="STRING" id="283909.R7TRX4"/>
<dbReference type="PROSITE" id="PS01095">
    <property type="entry name" value="GH18_1"/>
    <property type="match status" value="1"/>
</dbReference>
<evidence type="ECO:0000256" key="5">
    <source>
        <dbReference type="ARBA" id="ARBA00023157"/>
    </source>
</evidence>
<dbReference type="OrthoDB" id="76388at2759"/>
<dbReference type="CDD" id="cd02872">
    <property type="entry name" value="GH18_chitolectin_chitotriosidase"/>
    <property type="match status" value="1"/>
</dbReference>
<feature type="compositionally biased region" description="Low complexity" evidence="8">
    <location>
        <begin position="369"/>
        <end position="395"/>
    </location>
</feature>
<evidence type="ECO:0000256" key="2">
    <source>
        <dbReference type="ARBA" id="ARBA00022669"/>
    </source>
</evidence>
<feature type="region of interest" description="Disordered" evidence="8">
    <location>
        <begin position="368"/>
        <end position="401"/>
    </location>
</feature>
<dbReference type="GO" id="GO:0005576">
    <property type="term" value="C:extracellular region"/>
    <property type="evidence" value="ECO:0007669"/>
    <property type="project" value="InterPro"/>
</dbReference>
<evidence type="ECO:0000256" key="4">
    <source>
        <dbReference type="ARBA" id="ARBA00022801"/>
    </source>
</evidence>
<evidence type="ECO:0000256" key="3">
    <source>
        <dbReference type="ARBA" id="ARBA00022729"/>
    </source>
</evidence>
<dbReference type="GO" id="GO:0004568">
    <property type="term" value="F:chitinase activity"/>
    <property type="evidence" value="ECO:0007669"/>
    <property type="project" value="TreeGrafter"/>
</dbReference>
<dbReference type="Proteomes" id="UP000014760">
    <property type="component" value="Unassembled WGS sequence"/>
</dbReference>
<evidence type="ECO:0000313" key="11">
    <source>
        <dbReference type="EMBL" id="ELT96384.1"/>
    </source>
</evidence>
<dbReference type="Pfam" id="PF01607">
    <property type="entry name" value="CBM_14"/>
    <property type="match status" value="1"/>
</dbReference>
<dbReference type="SUPFAM" id="SSF57625">
    <property type="entry name" value="Invertebrate chitin-binding proteins"/>
    <property type="match status" value="1"/>
</dbReference>
<reference evidence="12" key="3">
    <citation type="submission" date="2015-06" db="UniProtKB">
        <authorList>
            <consortium name="EnsemblMetazoa"/>
        </authorList>
    </citation>
    <scope>IDENTIFICATION</scope>
</reference>
<reference evidence="11 13" key="2">
    <citation type="journal article" date="2013" name="Nature">
        <title>Insights into bilaterian evolution from three spiralian genomes.</title>
        <authorList>
            <person name="Simakov O."/>
            <person name="Marletaz F."/>
            <person name="Cho S.J."/>
            <person name="Edsinger-Gonzales E."/>
            <person name="Havlak P."/>
            <person name="Hellsten U."/>
            <person name="Kuo D.H."/>
            <person name="Larsson T."/>
            <person name="Lv J."/>
            <person name="Arendt D."/>
            <person name="Savage R."/>
            <person name="Osoegawa K."/>
            <person name="de Jong P."/>
            <person name="Grimwood J."/>
            <person name="Chapman J.A."/>
            <person name="Shapiro H."/>
            <person name="Aerts A."/>
            <person name="Otillar R.P."/>
            <person name="Terry A.Y."/>
            <person name="Boore J.L."/>
            <person name="Grigoriev I.V."/>
            <person name="Lindberg D.R."/>
            <person name="Seaver E.C."/>
            <person name="Weisblat D.A."/>
            <person name="Putnam N.H."/>
            <person name="Rokhsar D.S."/>
        </authorList>
    </citation>
    <scope>NUCLEOTIDE SEQUENCE</scope>
    <source>
        <strain evidence="11 13">I ESC-2004</strain>
    </source>
</reference>
<evidence type="ECO:0000256" key="8">
    <source>
        <dbReference type="SAM" id="MobiDB-lite"/>
    </source>
</evidence>
<evidence type="ECO:0000256" key="7">
    <source>
        <dbReference type="RuleBase" id="RU000489"/>
    </source>
</evidence>
<dbReference type="EMBL" id="AMQN01011354">
    <property type="status" value="NOT_ANNOTATED_CDS"/>
    <property type="molecule type" value="Genomic_DNA"/>
</dbReference>
<dbReference type="AlphaFoldDB" id="R7TRX4"/>
<evidence type="ECO:0000256" key="1">
    <source>
        <dbReference type="ARBA" id="ARBA00009121"/>
    </source>
</evidence>
<dbReference type="EnsemblMetazoa" id="CapteT147492">
    <property type="protein sequence ID" value="CapteP147492"/>
    <property type="gene ID" value="CapteG147492"/>
</dbReference>
<dbReference type="FunFam" id="3.20.20.80:FF:000007">
    <property type="entry name" value="Acidic mammalian chitinase"/>
    <property type="match status" value="1"/>
</dbReference>
<dbReference type="FunFam" id="3.10.50.10:FF:000001">
    <property type="entry name" value="Chitinase 3-like 1"/>
    <property type="match status" value="1"/>
</dbReference>
<dbReference type="PROSITE" id="PS50940">
    <property type="entry name" value="CHIT_BIND_II"/>
    <property type="match status" value="1"/>
</dbReference>
<keyword evidence="4 7" id="KW-0378">Hydrolase</keyword>
<comment type="similarity">
    <text evidence="1">Belongs to the glycosyl hydrolase 18 family. Chitinase class II subfamily.</text>
</comment>
<dbReference type="PANTHER" id="PTHR11177">
    <property type="entry name" value="CHITINASE"/>
    <property type="match status" value="1"/>
</dbReference>
<dbReference type="SUPFAM" id="SSF54556">
    <property type="entry name" value="Chitinase insertion domain"/>
    <property type="match status" value="1"/>
</dbReference>
<protein>
    <submittedName>
        <fullName evidence="11 12">Uncharacterized protein</fullName>
    </submittedName>
</protein>
<dbReference type="PANTHER" id="PTHR11177:SF317">
    <property type="entry name" value="CHITINASE 12-RELATED"/>
    <property type="match status" value="1"/>
</dbReference>
<dbReference type="InterPro" id="IPR001223">
    <property type="entry name" value="Glyco_hydro18_cat"/>
</dbReference>
<keyword evidence="6 7" id="KW-0326">Glycosidase</keyword>
<dbReference type="SMART" id="SM00636">
    <property type="entry name" value="Glyco_18"/>
    <property type="match status" value="1"/>
</dbReference>
<dbReference type="InterPro" id="IPR036508">
    <property type="entry name" value="Chitin-bd_dom_sf"/>
</dbReference>
<dbReference type="GO" id="GO:0005975">
    <property type="term" value="P:carbohydrate metabolic process"/>
    <property type="evidence" value="ECO:0007669"/>
    <property type="project" value="InterPro"/>
</dbReference>
<dbReference type="EMBL" id="KB308842">
    <property type="protein sequence ID" value="ELT96384.1"/>
    <property type="molecule type" value="Genomic_DNA"/>
</dbReference>
<sequence>CYYTNWSQYRPGTGKFIPSNIDVSLCDDLIYAFAFLSESRPCTLTPIEWNDDGSNGYEQFTSLKMLKPGLRTLLAVGGWTMGTTSMTLMLSTQETRAEFVSSSIEYLRSRNFDGLDLDFEYPGSRGSPPEDKQRFASLVQELKAAYDEEGRQTGQTPLMVTAALGAPKSVIDNGYQVEQICQDLDYISLMSYDFEGAWNPYTGHNAPLKVRSDQVGNDVYLNVEWVVNYLVEQGCPKDKLIIGIPTYGRAFSLIDPSQTGFKAPTGGAAPAGPFTREAGFYGYYEICSSQGFTRVFDSESKVAYQYSDSVWIGFDDRETVRKKAQWINQEGYMGAMIWSLDLDDFTGSFCSEGSYPLLTEINLALNGDSTTPTTKTTTTTSGPVTTTTTAPPAGKSQRPLSPRATISFSDTCEGLDSGYVAYPGDCTKFYQCVNGQGTENMCAPGTFFCPSMGICNWWDALTDERKEECSD</sequence>
<evidence type="ECO:0000313" key="13">
    <source>
        <dbReference type="Proteomes" id="UP000014760"/>
    </source>
</evidence>
<evidence type="ECO:0000259" key="9">
    <source>
        <dbReference type="PROSITE" id="PS50940"/>
    </source>
</evidence>
<feature type="domain" description="GH18" evidence="10">
    <location>
        <begin position="1"/>
        <end position="368"/>
    </location>
</feature>
<dbReference type="GO" id="GO:0006032">
    <property type="term" value="P:chitin catabolic process"/>
    <property type="evidence" value="ECO:0007669"/>
    <property type="project" value="TreeGrafter"/>
</dbReference>
<dbReference type="PROSITE" id="PS51910">
    <property type="entry name" value="GH18_2"/>
    <property type="match status" value="1"/>
</dbReference>
<organism evidence="11">
    <name type="scientific">Capitella teleta</name>
    <name type="common">Polychaete worm</name>
    <dbReference type="NCBI Taxonomy" id="283909"/>
    <lineage>
        <taxon>Eukaryota</taxon>
        <taxon>Metazoa</taxon>
        <taxon>Spiralia</taxon>
        <taxon>Lophotrochozoa</taxon>
        <taxon>Annelida</taxon>
        <taxon>Polychaeta</taxon>
        <taxon>Sedentaria</taxon>
        <taxon>Scolecida</taxon>
        <taxon>Capitellidae</taxon>
        <taxon>Capitella</taxon>
    </lineage>
</organism>
<dbReference type="InterPro" id="IPR050314">
    <property type="entry name" value="Glycosyl_Hydrlase_18"/>
</dbReference>
<gene>
    <name evidence="11" type="ORF">CAPTEDRAFT_147492</name>
</gene>
<dbReference type="InterPro" id="IPR017853">
    <property type="entry name" value="GH"/>
</dbReference>
<evidence type="ECO:0000259" key="10">
    <source>
        <dbReference type="PROSITE" id="PS51910"/>
    </source>
</evidence>
<dbReference type="Pfam" id="PF00704">
    <property type="entry name" value="Glyco_hydro_18"/>
    <property type="match status" value="1"/>
</dbReference>
<evidence type="ECO:0000256" key="6">
    <source>
        <dbReference type="ARBA" id="ARBA00023295"/>
    </source>
</evidence>
<reference evidence="13" key="1">
    <citation type="submission" date="2012-12" db="EMBL/GenBank/DDBJ databases">
        <authorList>
            <person name="Hellsten U."/>
            <person name="Grimwood J."/>
            <person name="Chapman J.A."/>
            <person name="Shapiro H."/>
            <person name="Aerts A."/>
            <person name="Otillar R.P."/>
            <person name="Terry A.Y."/>
            <person name="Boore J.L."/>
            <person name="Simakov O."/>
            <person name="Marletaz F."/>
            <person name="Cho S.-J."/>
            <person name="Edsinger-Gonzales E."/>
            <person name="Havlak P."/>
            <person name="Kuo D.-H."/>
            <person name="Larsson T."/>
            <person name="Lv J."/>
            <person name="Arendt D."/>
            <person name="Savage R."/>
            <person name="Osoegawa K."/>
            <person name="de Jong P."/>
            <person name="Lindberg D.R."/>
            <person name="Seaver E.C."/>
            <person name="Weisblat D.A."/>
            <person name="Putnam N.H."/>
            <person name="Grigoriev I.V."/>
            <person name="Rokhsar D.S."/>
        </authorList>
    </citation>
    <scope>NUCLEOTIDE SEQUENCE</scope>
    <source>
        <strain evidence="13">I ESC-2004</strain>
    </source>
</reference>
<dbReference type="Gene3D" id="3.20.20.80">
    <property type="entry name" value="Glycosidases"/>
    <property type="match status" value="1"/>
</dbReference>
<dbReference type="InterPro" id="IPR002557">
    <property type="entry name" value="Chitin-bd_dom"/>
</dbReference>
<dbReference type="Gene3D" id="2.170.140.10">
    <property type="entry name" value="Chitin binding domain"/>
    <property type="match status" value="1"/>
</dbReference>
<dbReference type="GO" id="GO:0008061">
    <property type="term" value="F:chitin binding"/>
    <property type="evidence" value="ECO:0007669"/>
    <property type="project" value="UniProtKB-KW"/>
</dbReference>
<evidence type="ECO:0000313" key="12">
    <source>
        <dbReference type="EnsemblMetazoa" id="CapteP147492"/>
    </source>
</evidence>
<dbReference type="InterPro" id="IPR001579">
    <property type="entry name" value="Glyco_hydro_18_chit_AS"/>
</dbReference>
<keyword evidence="2" id="KW-0147">Chitin-binding</keyword>
<dbReference type="HOGENOM" id="CLU_002833_3_1_1"/>
<keyword evidence="3" id="KW-0732">Signal</keyword>
<name>R7TRX4_CAPTE</name>
<keyword evidence="5" id="KW-1015">Disulfide bond</keyword>
<keyword evidence="13" id="KW-1185">Reference proteome</keyword>
<dbReference type="Gene3D" id="3.10.50.10">
    <property type="match status" value="1"/>
</dbReference>
<dbReference type="OMA" id="FIQHCQA"/>
<dbReference type="InterPro" id="IPR029070">
    <property type="entry name" value="Chitinase_insertion_sf"/>
</dbReference>
<feature type="non-terminal residue" evidence="11">
    <location>
        <position position="1"/>
    </location>
</feature>
<dbReference type="InterPro" id="IPR011583">
    <property type="entry name" value="Chitinase_II/V-like_cat"/>
</dbReference>
<dbReference type="SMART" id="SM00494">
    <property type="entry name" value="ChtBD2"/>
    <property type="match status" value="1"/>
</dbReference>
<feature type="domain" description="Chitin-binding type-2" evidence="9">
    <location>
        <begin position="409"/>
        <end position="471"/>
    </location>
</feature>
<accession>R7TRX4</accession>
<dbReference type="SUPFAM" id="SSF51445">
    <property type="entry name" value="(Trans)glycosidases"/>
    <property type="match status" value="1"/>
</dbReference>